<name>A0A3N1UQH0_9BACT</name>
<sequence length="39" mass="4318">MSAESQLQPAPAFYQPGGAVDQFLYHRLDTSSFDGLTDR</sequence>
<dbReference type="Proteomes" id="UP000276223">
    <property type="component" value="Unassembled WGS sequence"/>
</dbReference>
<gene>
    <name evidence="1" type="ORF">EDC27_2724</name>
</gene>
<protein>
    <submittedName>
        <fullName evidence="1">Uncharacterized protein</fullName>
    </submittedName>
</protein>
<proteinExistence type="predicted"/>
<evidence type="ECO:0000313" key="1">
    <source>
        <dbReference type="EMBL" id="ROQ90121.1"/>
    </source>
</evidence>
<organism evidence="1 2">
    <name type="scientific">Desulfosoma caldarium</name>
    <dbReference type="NCBI Taxonomy" id="610254"/>
    <lineage>
        <taxon>Bacteria</taxon>
        <taxon>Pseudomonadati</taxon>
        <taxon>Thermodesulfobacteriota</taxon>
        <taxon>Syntrophobacteria</taxon>
        <taxon>Syntrophobacterales</taxon>
        <taxon>Syntrophobacteraceae</taxon>
        <taxon>Desulfosoma</taxon>
    </lineage>
</organism>
<accession>A0A3N1UQH0</accession>
<dbReference type="EMBL" id="RJVA01000015">
    <property type="protein sequence ID" value="ROQ90121.1"/>
    <property type="molecule type" value="Genomic_DNA"/>
</dbReference>
<comment type="caution">
    <text evidence="1">The sequence shown here is derived from an EMBL/GenBank/DDBJ whole genome shotgun (WGS) entry which is preliminary data.</text>
</comment>
<evidence type="ECO:0000313" key="2">
    <source>
        <dbReference type="Proteomes" id="UP000276223"/>
    </source>
</evidence>
<keyword evidence="2" id="KW-1185">Reference proteome</keyword>
<dbReference type="AlphaFoldDB" id="A0A3N1UQH0"/>
<reference evidence="1 2" key="1">
    <citation type="submission" date="2018-11" db="EMBL/GenBank/DDBJ databases">
        <title>Genomic Encyclopedia of Type Strains, Phase IV (KMG-IV): sequencing the most valuable type-strain genomes for metagenomic binning, comparative biology and taxonomic classification.</title>
        <authorList>
            <person name="Goeker M."/>
        </authorList>
    </citation>
    <scope>NUCLEOTIDE SEQUENCE [LARGE SCALE GENOMIC DNA]</scope>
    <source>
        <strain evidence="1 2">DSM 22027</strain>
    </source>
</reference>